<feature type="domain" description="DNA polymerase III beta sliding clamp central" evidence="12">
    <location>
        <begin position="131"/>
        <end position="242"/>
    </location>
</feature>
<dbReference type="Gene3D" id="3.70.10.10">
    <property type="match status" value="1"/>
</dbReference>
<organism evidence="14 15">
    <name type="scientific">Igneacidithiobacillus copahuensis</name>
    <dbReference type="NCBI Taxonomy" id="2724909"/>
    <lineage>
        <taxon>Bacteria</taxon>
        <taxon>Pseudomonadati</taxon>
        <taxon>Pseudomonadota</taxon>
        <taxon>Acidithiobacillia</taxon>
        <taxon>Acidithiobacillales</taxon>
        <taxon>Acidithiobacillaceae</taxon>
        <taxon>Igneacidithiobacillus</taxon>
    </lineage>
</organism>
<evidence type="ECO:0000256" key="4">
    <source>
        <dbReference type="ARBA" id="ARBA00022490"/>
    </source>
</evidence>
<comment type="caution">
    <text evidence="14">The sequence shown here is derived from an EMBL/GenBank/DDBJ whole genome shotgun (WGS) entry which is preliminary data.</text>
</comment>
<dbReference type="Proteomes" id="UP001197378">
    <property type="component" value="Unassembled WGS sequence"/>
</dbReference>
<keyword evidence="4 10" id="KW-0963">Cytoplasm</keyword>
<evidence type="ECO:0000256" key="1">
    <source>
        <dbReference type="ARBA" id="ARBA00004496"/>
    </source>
</evidence>
<dbReference type="Gene3D" id="3.10.150.10">
    <property type="entry name" value="DNA Polymerase III, subunit A, domain 2"/>
    <property type="match status" value="1"/>
</dbReference>
<comment type="subunit">
    <text evidence="10">Forms a ring-shaped head-to-tail homodimer around DNA.</text>
</comment>
<feature type="domain" description="DNA polymerase III beta sliding clamp N-terminal" evidence="11">
    <location>
        <begin position="1"/>
        <end position="118"/>
    </location>
</feature>
<dbReference type="InterPro" id="IPR022635">
    <property type="entry name" value="DNA_polIII_beta_C"/>
</dbReference>
<dbReference type="GO" id="GO:0009360">
    <property type="term" value="C:DNA polymerase III complex"/>
    <property type="evidence" value="ECO:0007669"/>
    <property type="project" value="InterPro"/>
</dbReference>
<evidence type="ECO:0000313" key="15">
    <source>
        <dbReference type="Proteomes" id="UP001197378"/>
    </source>
</evidence>
<dbReference type="InterPro" id="IPR022637">
    <property type="entry name" value="DNA_polIII_beta_cen"/>
</dbReference>
<comment type="similarity">
    <text evidence="2 10">Belongs to the beta sliding clamp family.</text>
</comment>
<dbReference type="EMBL" id="JAAXYO010000036">
    <property type="protein sequence ID" value="MBU2787172.1"/>
    <property type="molecule type" value="Genomic_DNA"/>
</dbReference>
<evidence type="ECO:0000256" key="2">
    <source>
        <dbReference type="ARBA" id="ARBA00010752"/>
    </source>
</evidence>
<dbReference type="GO" id="GO:0003677">
    <property type="term" value="F:DNA binding"/>
    <property type="evidence" value="ECO:0007669"/>
    <property type="project" value="UniProtKB-UniRule"/>
</dbReference>
<dbReference type="NCBIfam" id="TIGR00663">
    <property type="entry name" value="dnan"/>
    <property type="match status" value="1"/>
</dbReference>
<keyword evidence="15" id="KW-1185">Reference proteome</keyword>
<dbReference type="GO" id="GO:0005737">
    <property type="term" value="C:cytoplasm"/>
    <property type="evidence" value="ECO:0007669"/>
    <property type="project" value="UniProtKB-SubCell"/>
</dbReference>
<dbReference type="SMART" id="SM00480">
    <property type="entry name" value="POL3Bc"/>
    <property type="match status" value="1"/>
</dbReference>
<accession>A0AAE2YN27</accession>
<evidence type="ECO:0000256" key="3">
    <source>
        <dbReference type="ARBA" id="ARBA00021035"/>
    </source>
</evidence>
<dbReference type="InterPro" id="IPR001001">
    <property type="entry name" value="DNA_polIII_beta"/>
</dbReference>
<dbReference type="PIRSF" id="PIRSF000804">
    <property type="entry name" value="DNA_pol_III_b"/>
    <property type="match status" value="1"/>
</dbReference>
<dbReference type="Pfam" id="PF02768">
    <property type="entry name" value="DNA_pol3_beta_3"/>
    <property type="match status" value="1"/>
</dbReference>
<sequence>MKLRVQKDEILPLLAAMANIANRRPVQPILSHLLLRSTERGLQLVASDGEIQLRGELELSVEEGGQTAIPARKLYDICRTLADGSEILLHKNGERLTLRSGSARFTLPTLPAQDFPIMEERAARISGNCDGEDFQRALAAASTAMAHNDTRYFLNGVFVEIGEQKMRLVATDGHRLARVEIAFAHSSDAEPYHGILPRKTVLELLRIVGSGDIAWSFDEQGCRMQQGSQEFASRLVDANYPDYRRVIPVGQFTHCIIDRPTLKTALQQIDVIASDKNPVCTLHFQAENLVLRSRNEEQEEGEISIPAALHGDATEIAFNTRYLLDAQNIFASDELLIQVRDSASSALIRTQESDNPLYIVMPIRL</sequence>
<dbReference type="GO" id="GO:0008408">
    <property type="term" value="F:3'-5' exonuclease activity"/>
    <property type="evidence" value="ECO:0007669"/>
    <property type="project" value="InterPro"/>
</dbReference>
<proteinExistence type="inferred from homology"/>
<dbReference type="Pfam" id="PF02767">
    <property type="entry name" value="DNA_pol3_beta_2"/>
    <property type="match status" value="1"/>
</dbReference>
<gene>
    <name evidence="14" type="ORF">HFQ13_02915</name>
</gene>
<dbReference type="AlphaFoldDB" id="A0AAE2YN27"/>
<feature type="domain" description="DNA polymerase III beta sliding clamp C-terminal" evidence="13">
    <location>
        <begin position="244"/>
        <end position="364"/>
    </location>
</feature>
<evidence type="ECO:0000256" key="10">
    <source>
        <dbReference type="PIRNR" id="PIRNR000804"/>
    </source>
</evidence>
<keyword evidence="8 10" id="KW-0239">DNA-directed DNA polymerase</keyword>
<dbReference type="GO" id="GO:0006271">
    <property type="term" value="P:DNA strand elongation involved in DNA replication"/>
    <property type="evidence" value="ECO:0007669"/>
    <property type="project" value="TreeGrafter"/>
</dbReference>
<comment type="function">
    <text evidence="10">Confers DNA tethering and processivity to DNA polymerases and other proteins. Acts as a clamp, forming a ring around DNA (a reaction catalyzed by the clamp-loading complex) which diffuses in an ATP-independent manner freely and bidirectionally along dsDNA. Initially characterized for its ability to contact the catalytic subunit of DNA polymerase III (Pol III), a complex, multichain enzyme responsible for most of the replicative synthesis in bacteria; Pol III exhibits 3'-5' exonuclease proofreading activity. The beta chain is required for initiation of replication as well as for processivity of DNA replication.</text>
</comment>
<keyword evidence="7 10" id="KW-0235">DNA replication</keyword>
<keyword evidence="5 10" id="KW-0808">Transferase</keyword>
<evidence type="ECO:0000256" key="9">
    <source>
        <dbReference type="ARBA" id="ARBA00023125"/>
    </source>
</evidence>
<evidence type="ECO:0000259" key="13">
    <source>
        <dbReference type="Pfam" id="PF02768"/>
    </source>
</evidence>
<dbReference type="InterPro" id="IPR022634">
    <property type="entry name" value="DNA_polIII_beta_N"/>
</dbReference>
<evidence type="ECO:0000256" key="5">
    <source>
        <dbReference type="ARBA" id="ARBA00022679"/>
    </source>
</evidence>
<protein>
    <recommendedName>
        <fullName evidence="3 10">Beta sliding clamp</fullName>
    </recommendedName>
</protein>
<dbReference type="CDD" id="cd00140">
    <property type="entry name" value="beta_clamp"/>
    <property type="match status" value="1"/>
</dbReference>
<evidence type="ECO:0000259" key="12">
    <source>
        <dbReference type="Pfam" id="PF02767"/>
    </source>
</evidence>
<dbReference type="PANTHER" id="PTHR30478:SF0">
    <property type="entry name" value="BETA SLIDING CLAMP"/>
    <property type="match status" value="1"/>
</dbReference>
<dbReference type="Pfam" id="PF00712">
    <property type="entry name" value="DNA_pol3_beta"/>
    <property type="match status" value="1"/>
</dbReference>
<name>A0AAE2YN27_9PROT</name>
<evidence type="ECO:0000256" key="6">
    <source>
        <dbReference type="ARBA" id="ARBA00022695"/>
    </source>
</evidence>
<dbReference type="SUPFAM" id="SSF55979">
    <property type="entry name" value="DNA clamp"/>
    <property type="match status" value="3"/>
</dbReference>
<reference evidence="14" key="1">
    <citation type="journal article" date="2021" name="ISME J.">
        <title>Genomic evolution of the class Acidithiobacillia: deep-branching Proteobacteria living in extreme acidic conditions.</title>
        <authorList>
            <person name="Moya-Beltran A."/>
            <person name="Beard S."/>
            <person name="Rojas-Villalobos C."/>
            <person name="Issotta F."/>
            <person name="Gallardo Y."/>
            <person name="Ulloa R."/>
            <person name="Giaveno A."/>
            <person name="Degli Esposti M."/>
            <person name="Johnson D.B."/>
            <person name="Quatrini R."/>
        </authorList>
    </citation>
    <scope>NUCLEOTIDE SEQUENCE</scope>
    <source>
        <strain evidence="14">VAN18-1</strain>
    </source>
</reference>
<dbReference type="InterPro" id="IPR046938">
    <property type="entry name" value="DNA_clamp_sf"/>
</dbReference>
<dbReference type="GO" id="GO:0003887">
    <property type="term" value="F:DNA-directed DNA polymerase activity"/>
    <property type="evidence" value="ECO:0007669"/>
    <property type="project" value="UniProtKB-UniRule"/>
</dbReference>
<comment type="subcellular location">
    <subcellularLocation>
        <location evidence="1 10">Cytoplasm</location>
    </subcellularLocation>
</comment>
<evidence type="ECO:0000256" key="8">
    <source>
        <dbReference type="ARBA" id="ARBA00022932"/>
    </source>
</evidence>
<evidence type="ECO:0000313" key="14">
    <source>
        <dbReference type="EMBL" id="MBU2787172.1"/>
    </source>
</evidence>
<evidence type="ECO:0000259" key="11">
    <source>
        <dbReference type="Pfam" id="PF00712"/>
    </source>
</evidence>
<keyword evidence="6 10" id="KW-0548">Nucleotidyltransferase</keyword>
<keyword evidence="9" id="KW-0238">DNA-binding</keyword>
<dbReference type="PANTHER" id="PTHR30478">
    <property type="entry name" value="DNA POLYMERASE III SUBUNIT BETA"/>
    <property type="match status" value="1"/>
</dbReference>
<evidence type="ECO:0000256" key="7">
    <source>
        <dbReference type="ARBA" id="ARBA00022705"/>
    </source>
</evidence>
<dbReference type="RefSeq" id="WP_215872160.1">
    <property type="nucleotide sequence ID" value="NZ_JAAXYO010000036.1"/>
</dbReference>